<dbReference type="EMBL" id="PKUS01000023">
    <property type="protein sequence ID" value="PLW67790.1"/>
    <property type="molecule type" value="Genomic_DNA"/>
</dbReference>
<comment type="caution">
    <text evidence="3">The sequence shown here is derived from an EMBL/GenBank/DDBJ whole genome shotgun (WGS) entry which is preliminary data.</text>
</comment>
<dbReference type="CDD" id="cd02042">
    <property type="entry name" value="ParAB_family"/>
    <property type="match status" value="1"/>
</dbReference>
<dbReference type="PANTHER" id="PTHR13696:SF52">
    <property type="entry name" value="PARA FAMILY PROTEIN CT_582"/>
    <property type="match status" value="1"/>
</dbReference>
<gene>
    <name evidence="3" type="ORF">C0039_15340</name>
</gene>
<reference evidence="3 4" key="1">
    <citation type="submission" date="2018-01" db="EMBL/GenBank/DDBJ databases">
        <title>The draft genome sequence of Halioglobus lutimaris HF004.</title>
        <authorList>
            <person name="Du Z.-J."/>
            <person name="Shi M.-J."/>
        </authorList>
    </citation>
    <scope>NUCLEOTIDE SEQUENCE [LARGE SCALE GENOMIC DNA]</scope>
    <source>
        <strain evidence="3 4">HF004</strain>
    </source>
</reference>
<evidence type="ECO:0000256" key="1">
    <source>
        <dbReference type="SAM" id="MobiDB-lite"/>
    </source>
</evidence>
<organism evidence="3 4">
    <name type="scientific">Pseudohalioglobus lutimaris</name>
    <dbReference type="NCBI Taxonomy" id="1737061"/>
    <lineage>
        <taxon>Bacteria</taxon>
        <taxon>Pseudomonadati</taxon>
        <taxon>Pseudomonadota</taxon>
        <taxon>Gammaproteobacteria</taxon>
        <taxon>Cellvibrionales</taxon>
        <taxon>Halieaceae</taxon>
        <taxon>Pseudohalioglobus</taxon>
    </lineage>
</organism>
<name>A0A2N5WZW8_9GAMM</name>
<dbReference type="Pfam" id="PF13614">
    <property type="entry name" value="AAA_31"/>
    <property type="match status" value="1"/>
</dbReference>
<feature type="compositionally biased region" description="Polar residues" evidence="1">
    <location>
        <begin position="49"/>
        <end position="58"/>
    </location>
</feature>
<feature type="region of interest" description="Disordered" evidence="1">
    <location>
        <begin position="48"/>
        <end position="73"/>
    </location>
</feature>
<feature type="domain" description="AAA" evidence="2">
    <location>
        <begin position="106"/>
        <end position="289"/>
    </location>
</feature>
<dbReference type="SUPFAM" id="SSF52540">
    <property type="entry name" value="P-loop containing nucleoside triphosphate hydrolases"/>
    <property type="match status" value="1"/>
</dbReference>
<dbReference type="AlphaFoldDB" id="A0A2N5WZW8"/>
<dbReference type="InterPro" id="IPR050678">
    <property type="entry name" value="DNA_Partitioning_ATPase"/>
</dbReference>
<keyword evidence="4" id="KW-1185">Reference proteome</keyword>
<dbReference type="InterPro" id="IPR027417">
    <property type="entry name" value="P-loop_NTPase"/>
</dbReference>
<evidence type="ECO:0000259" key="2">
    <source>
        <dbReference type="Pfam" id="PF13614"/>
    </source>
</evidence>
<dbReference type="Gene3D" id="3.40.50.300">
    <property type="entry name" value="P-loop containing nucleotide triphosphate hydrolases"/>
    <property type="match status" value="1"/>
</dbReference>
<proteinExistence type="predicted"/>
<dbReference type="Proteomes" id="UP000235005">
    <property type="component" value="Unassembled WGS sequence"/>
</dbReference>
<evidence type="ECO:0000313" key="3">
    <source>
        <dbReference type="EMBL" id="PLW67790.1"/>
    </source>
</evidence>
<sequence>MFSPGIEQLEEIITKCEDTLEVLKDHGMSPKLEKQLERHFSVAEAETMVQRSRTTLSRQESDPNRPVIPARHEKSGRVKGYTLEQINELRDIFGTSPRRKPGQSCKVLSMQSFKGGVAKSVSTVYFAQYLAIRGYRVLIVDCDPQASATSSFGYIPDHAFTEKDTMALYIDGTKDSIDYAIKQTYFPGIDLVPSCLPWYEVEFGLFNAVTHAETPEERLSYYQELREGIRTVEANYDIVLMDSPPALGMISINILAAADAVVVPTPPSLYDFASTAQYFKMVKRVVESITPGKKFDFIKVMPTKVEKNKGRQMDFLDIMRDRFGMSMLRSIFSSTSQIPNAASLYQTLYDLPKGERDNAVMDMLDEVFGEIEGLIRKSWEDQAS</sequence>
<protein>
    <recommendedName>
        <fullName evidence="2">AAA domain-containing protein</fullName>
    </recommendedName>
</protein>
<dbReference type="PANTHER" id="PTHR13696">
    <property type="entry name" value="P-LOOP CONTAINING NUCLEOSIDE TRIPHOSPHATE HYDROLASE"/>
    <property type="match status" value="1"/>
</dbReference>
<dbReference type="RefSeq" id="WP_101518558.1">
    <property type="nucleotide sequence ID" value="NZ_PKUS01000023.1"/>
</dbReference>
<dbReference type="InterPro" id="IPR025669">
    <property type="entry name" value="AAA_dom"/>
</dbReference>
<evidence type="ECO:0000313" key="4">
    <source>
        <dbReference type="Proteomes" id="UP000235005"/>
    </source>
</evidence>
<dbReference type="OrthoDB" id="8950613at2"/>
<accession>A0A2N5WZW8</accession>